<feature type="compositionally biased region" description="Polar residues" evidence="1">
    <location>
        <begin position="612"/>
        <end position="637"/>
    </location>
</feature>
<dbReference type="GO" id="GO:0005813">
    <property type="term" value="C:centrosome"/>
    <property type="evidence" value="ECO:0007669"/>
    <property type="project" value="InterPro"/>
</dbReference>
<evidence type="ECO:0000313" key="2">
    <source>
        <dbReference type="EnsemblMetazoa" id="CLYHEMP003559.1"/>
    </source>
</evidence>
<feature type="region of interest" description="Disordered" evidence="1">
    <location>
        <begin position="543"/>
        <end position="703"/>
    </location>
</feature>
<dbReference type="AlphaFoldDB" id="A0A7M5V783"/>
<sequence length="703" mass="80493">MSVSTLENRFLAMEDNFDKIIASSKATLQKDKEALQKSPRNAKSILKDDRNAANEHAKGFSLNLGGYEKQTPKQKQLCDERQREYRKYLSEQMSKSGRSNTHVNNDIRNEEAQPISRKEEYRRQIDQEYKDLLKKKQDQEKVYRVQFNDDNADKGNEVIVLDSRDNDLIELLKSRRRGKSAETERSTKFKEMRGDSLDYGRANSVPPSVPPILGGNSNTQLNKQKQQKYKLELEEQMKENQLLKAKEKLKRLGRVTSDVDVAEIELPKNNKNKWALPVHNKADTSPGTATTNKRNNSERLGDKEVSPHQLPHQHQQPQYLVNNMQQPVINPFYQQPVIQQQYPMGGLPQPGMYQAPTMQAMGMNPMGMNPMMQWQMAPSAYQPMMQPGFNGSGGAQQFKGNPYQQGAGGGGVYDTLDTDRKNSARNRKQWDVPPLDLNGSVNKNQSNFSSRTQHDSSTTSNKMNIPRRPNVQPPGGSGHNLFNSPQTNNKNVTGDGDEATQKRLKQLQYQKELHLQMEIKKEKEAKAKRERERYEQKLEREIEAYDPWGREGAGAPVRNKDGHIVANLKNYQNDHDSPDKPQNHQYQQQQQQQLQQDLHSGDEESPLMKALNESQNKGTLANTYRSPNSSMNAGQNHKSPKTYARGAALKELKGIGSKSPRDQVEQDEYKSFLRQQVEEKQRKADEAKEKARLEEEKRFIMNY</sequence>
<feature type="compositionally biased region" description="Polar residues" evidence="1">
    <location>
        <begin position="480"/>
        <end position="492"/>
    </location>
</feature>
<dbReference type="GO" id="GO:0005874">
    <property type="term" value="C:microtubule"/>
    <property type="evidence" value="ECO:0007669"/>
    <property type="project" value="InterPro"/>
</dbReference>
<feature type="compositionally biased region" description="Basic and acidic residues" evidence="1">
    <location>
        <begin position="648"/>
        <end position="703"/>
    </location>
</feature>
<evidence type="ECO:0000313" key="3">
    <source>
        <dbReference type="Proteomes" id="UP000594262"/>
    </source>
</evidence>
<feature type="compositionally biased region" description="Polar residues" evidence="1">
    <location>
        <begin position="283"/>
        <end position="294"/>
    </location>
</feature>
<dbReference type="GO" id="GO:0000922">
    <property type="term" value="C:spindle pole"/>
    <property type="evidence" value="ECO:0007669"/>
    <property type="project" value="InterPro"/>
</dbReference>
<keyword evidence="3" id="KW-1185">Reference proteome</keyword>
<organism evidence="2 3">
    <name type="scientific">Clytia hemisphaerica</name>
    <dbReference type="NCBI Taxonomy" id="252671"/>
    <lineage>
        <taxon>Eukaryota</taxon>
        <taxon>Metazoa</taxon>
        <taxon>Cnidaria</taxon>
        <taxon>Hydrozoa</taxon>
        <taxon>Hydroidolina</taxon>
        <taxon>Leptothecata</taxon>
        <taxon>Obeliida</taxon>
        <taxon>Clytiidae</taxon>
        <taxon>Clytia</taxon>
    </lineage>
</organism>
<dbReference type="PANTHER" id="PTHR21616:SF2">
    <property type="entry name" value="CENTROSOME AND SPINDLE POLE-ASSOCIATED PROTEIN 1"/>
    <property type="match status" value="1"/>
</dbReference>
<dbReference type="PANTHER" id="PTHR21616">
    <property type="entry name" value="CENTROSOME SPINDLE POLE ASSOCIATED PROTEIN"/>
    <property type="match status" value="1"/>
</dbReference>
<protein>
    <submittedName>
        <fullName evidence="2">Uncharacterized protein</fullName>
    </submittedName>
</protein>
<reference evidence="2" key="1">
    <citation type="submission" date="2021-01" db="UniProtKB">
        <authorList>
            <consortium name="EnsemblMetazoa"/>
        </authorList>
    </citation>
    <scope>IDENTIFICATION</scope>
</reference>
<proteinExistence type="predicted"/>
<name>A0A7M5V783_9CNID</name>
<feature type="compositionally biased region" description="Basic and acidic residues" evidence="1">
    <location>
        <begin position="295"/>
        <end position="306"/>
    </location>
</feature>
<feature type="compositionally biased region" description="Low complexity" evidence="1">
    <location>
        <begin position="583"/>
        <end position="596"/>
    </location>
</feature>
<dbReference type="InterPro" id="IPR026708">
    <property type="entry name" value="CSPP1"/>
</dbReference>
<feature type="region of interest" description="Disordered" evidence="1">
    <location>
        <begin position="29"/>
        <end position="53"/>
    </location>
</feature>
<accession>A0A7M5V783</accession>
<evidence type="ECO:0000256" key="1">
    <source>
        <dbReference type="SAM" id="MobiDB-lite"/>
    </source>
</evidence>
<feature type="compositionally biased region" description="Basic and acidic residues" evidence="1">
    <location>
        <begin position="572"/>
        <end position="582"/>
    </location>
</feature>
<dbReference type="EnsemblMetazoa" id="CLYHEMT003559.1">
    <property type="protein sequence ID" value="CLYHEMP003559.1"/>
    <property type="gene ID" value="CLYHEMG003559"/>
</dbReference>
<dbReference type="OrthoDB" id="10044099at2759"/>
<feature type="compositionally biased region" description="Polar residues" evidence="1">
    <location>
        <begin position="439"/>
        <end position="463"/>
    </location>
</feature>
<feature type="region of interest" description="Disordered" evidence="1">
    <location>
        <begin position="275"/>
        <end position="313"/>
    </location>
</feature>
<dbReference type="Proteomes" id="UP000594262">
    <property type="component" value="Unplaced"/>
</dbReference>
<feature type="region of interest" description="Disordered" evidence="1">
    <location>
        <begin position="385"/>
        <end position="498"/>
    </location>
</feature>
<dbReference type="GO" id="GO:0032467">
    <property type="term" value="P:positive regulation of cytokinesis"/>
    <property type="evidence" value="ECO:0007669"/>
    <property type="project" value="InterPro"/>
</dbReference>